<evidence type="ECO:0000313" key="4">
    <source>
        <dbReference type="Proteomes" id="UP000271339"/>
    </source>
</evidence>
<feature type="compositionally biased region" description="Basic and acidic residues" evidence="1">
    <location>
        <begin position="94"/>
        <end position="105"/>
    </location>
</feature>
<keyword evidence="2" id="KW-1133">Transmembrane helix</keyword>
<accession>A0A3L9Z128</accession>
<dbReference type="EMBL" id="REFC01000011">
    <property type="protein sequence ID" value="RMA66563.1"/>
    <property type="molecule type" value="Genomic_DNA"/>
</dbReference>
<dbReference type="InterPro" id="IPR046548">
    <property type="entry name" value="DUF6804"/>
</dbReference>
<evidence type="ECO:0000256" key="2">
    <source>
        <dbReference type="SAM" id="Phobius"/>
    </source>
</evidence>
<keyword evidence="2" id="KW-0472">Membrane</keyword>
<dbReference type="Proteomes" id="UP000271339">
    <property type="component" value="Unassembled WGS sequence"/>
</dbReference>
<keyword evidence="4" id="KW-1185">Reference proteome</keyword>
<protein>
    <submittedName>
        <fullName evidence="3">Uncharacterized protein</fullName>
    </submittedName>
</protein>
<dbReference type="AlphaFoldDB" id="A0A3L9Z128"/>
<evidence type="ECO:0000256" key="1">
    <source>
        <dbReference type="SAM" id="MobiDB-lite"/>
    </source>
</evidence>
<feature type="transmembrane region" description="Helical" evidence="2">
    <location>
        <begin position="37"/>
        <end position="56"/>
    </location>
</feature>
<dbReference type="Pfam" id="PF20619">
    <property type="entry name" value="DUF6804"/>
    <property type="match status" value="1"/>
</dbReference>
<reference evidence="3 4" key="1">
    <citation type="submission" date="2018-10" db="EMBL/GenBank/DDBJ databases">
        <title>Genomic Encyclopedia of Archaeal and Bacterial Type Strains, Phase II (KMG-II): from individual species to whole genera.</title>
        <authorList>
            <person name="Goeker M."/>
        </authorList>
    </citation>
    <scope>NUCLEOTIDE SEQUENCE [LARGE SCALE GENOMIC DNA]</scope>
    <source>
        <strain evidence="3 4">DSM 23424</strain>
    </source>
</reference>
<feature type="transmembrane region" description="Helical" evidence="2">
    <location>
        <begin position="12"/>
        <end position="30"/>
    </location>
</feature>
<proteinExistence type="predicted"/>
<evidence type="ECO:0000313" key="3">
    <source>
        <dbReference type="EMBL" id="RMA66563.1"/>
    </source>
</evidence>
<gene>
    <name evidence="3" type="ORF">BXY75_0990</name>
</gene>
<keyword evidence="2" id="KW-0812">Transmembrane</keyword>
<dbReference type="OrthoDB" id="1123420at2"/>
<sequence length="105" mass="12154">MLLFALLNLPIEYYTLLRIVVFIGALLVVVENLKKLHWLFIFLLIAILFNPVYPVYLLQKGIWMPIDLVCAALFVIEAIKKSEDDSPVTTDNTDEAKKYQRDKII</sequence>
<name>A0A3L9Z128_9FLAO</name>
<comment type="caution">
    <text evidence="3">The sequence shown here is derived from an EMBL/GenBank/DDBJ whole genome shotgun (WGS) entry which is preliminary data.</text>
</comment>
<organism evidence="3 4">
    <name type="scientific">Ulvibacter antarcticus</name>
    <dbReference type="NCBI Taxonomy" id="442714"/>
    <lineage>
        <taxon>Bacteria</taxon>
        <taxon>Pseudomonadati</taxon>
        <taxon>Bacteroidota</taxon>
        <taxon>Flavobacteriia</taxon>
        <taxon>Flavobacteriales</taxon>
        <taxon>Flavobacteriaceae</taxon>
        <taxon>Ulvibacter</taxon>
    </lineage>
</organism>
<feature type="region of interest" description="Disordered" evidence="1">
    <location>
        <begin position="83"/>
        <end position="105"/>
    </location>
</feature>